<dbReference type="NCBIfam" id="TIGR03505">
    <property type="entry name" value="FimV_core"/>
    <property type="match status" value="1"/>
</dbReference>
<keyword evidence="6" id="KW-1185">Reference proteome</keyword>
<feature type="transmembrane region" description="Helical" evidence="2">
    <location>
        <begin position="469"/>
        <end position="487"/>
    </location>
</feature>
<keyword evidence="3" id="KW-0732">Signal</keyword>
<dbReference type="Gene3D" id="1.20.58.2200">
    <property type="match status" value="1"/>
</dbReference>
<feature type="compositionally biased region" description="Acidic residues" evidence="1">
    <location>
        <begin position="529"/>
        <end position="549"/>
    </location>
</feature>
<dbReference type="InterPro" id="IPR020011">
    <property type="entry name" value="FimV_C"/>
</dbReference>
<dbReference type="RefSeq" id="WP_070118717.1">
    <property type="nucleotide sequence ID" value="NZ_MASR01000002.1"/>
</dbReference>
<dbReference type="AlphaFoldDB" id="A0A1E8CGX2"/>
<feature type="compositionally biased region" description="Low complexity" evidence="1">
    <location>
        <begin position="171"/>
        <end position="184"/>
    </location>
</feature>
<keyword evidence="2" id="KW-0472">Membrane</keyword>
<feature type="domain" description="FimV N-terminal" evidence="4">
    <location>
        <begin position="23"/>
        <end position="129"/>
    </location>
</feature>
<dbReference type="Proteomes" id="UP000175669">
    <property type="component" value="Unassembled WGS sequence"/>
</dbReference>
<proteinExistence type="predicted"/>
<name>A0A1E8CGX2_9GAMM</name>
<sequence length="893" mass="94920">MVKRLMPIFSALLLLAASQIHALSLGDITLESSAGEPLQASIELLDSEGLSVSDISAMVASAADFQRFDVERIAALDNLTISVAFVDGAPILRLSSPISIDEPFLSLVLDTRWPAGRVLTEYTLRLESPAFSAQSNQQVTAAPTQSVFEPLVDDADTATDSDADSPETEADNAAPATATVAAAEDSTDTNTAGSATNVAPATDQGQSQPAQTAPMASADDLANASTLTVNAGDTLWQLALRARPDDSVSVQQTMLALQRLNPDAFLGNNINRVKRGEVLRVPELSEIRRLAATEAIAEVTRQNLAFQQRGTTPVGSEPVTERPGAATSGAAQGQLRVVTADDDSDEPVDASASAASAQSSAQQIARNDEQLEALEDSMAQREEELDRLDLENTELNSRLAMLQQQISSAQEIIRLRDLELAQLQTQLAEAEPAAAADTDTDSEQTTTITMAPDAGPVERFINMMLNNTWALLAAVAVLVLLLVLVLIRRNRAASTDEQRAQRENDDMPLGEDNDDELLFSGVAAAAAAAEEEDGESDKDTAADDADDASGDGKSEADSDDSLEAVDSVTYGADGGLENEDSEESSADDVSPEGMAFDSNTTFDDEFALDDTLESDPDAEPDTDEPAENGDETDDGPDWGDADLDLDDVDDADDDINLQESSADGSVDAGADTAAAEEVSAETEDVLDDDDDLSWPDATAVTPAAEDNDEQGWPDAAPVTPETPEPADTQVVTDDAEYEIYDEAADQTDTPAAEPEPEPEPEPELEPELEPEPTSTVIQEADDDAEVDEAGQVGEVGQVDEADQDEKDNPADKIEDDFDDLAFISNEDSFDDDEDDEEDFAFLSDSDEAATKLDLARAYIDMGDSAGAREILAEVVKEGTEAQRRDAESLLERL</sequence>
<protein>
    <recommendedName>
        <fullName evidence="4">FimV N-terminal domain-containing protein</fullName>
    </recommendedName>
</protein>
<dbReference type="Pfam" id="PF25800">
    <property type="entry name" value="FimV_N"/>
    <property type="match status" value="1"/>
</dbReference>
<evidence type="ECO:0000259" key="4">
    <source>
        <dbReference type="Pfam" id="PF25800"/>
    </source>
</evidence>
<feature type="region of interest" description="Disordered" evidence="1">
    <location>
        <begin position="155"/>
        <end position="216"/>
    </location>
</feature>
<comment type="caution">
    <text evidence="5">The sequence shown here is derived from an EMBL/GenBank/DDBJ whole genome shotgun (WGS) entry which is preliminary data.</text>
</comment>
<dbReference type="InterPro" id="IPR057840">
    <property type="entry name" value="FimV_N"/>
</dbReference>
<dbReference type="EMBL" id="MASR01000002">
    <property type="protein sequence ID" value="OFE11467.1"/>
    <property type="molecule type" value="Genomic_DNA"/>
</dbReference>
<dbReference type="STRING" id="1524254.PHACT_13020"/>
<feature type="compositionally biased region" description="Acidic residues" evidence="1">
    <location>
        <begin position="678"/>
        <end position="693"/>
    </location>
</feature>
<feature type="compositionally biased region" description="Basic and acidic residues" evidence="1">
    <location>
        <begin position="494"/>
        <end position="505"/>
    </location>
</feature>
<evidence type="ECO:0000256" key="1">
    <source>
        <dbReference type="SAM" id="MobiDB-lite"/>
    </source>
</evidence>
<feature type="region of interest" description="Disordered" evidence="1">
    <location>
        <begin position="493"/>
        <end position="818"/>
    </location>
</feature>
<reference evidence="6" key="1">
    <citation type="submission" date="2016-07" db="EMBL/GenBank/DDBJ databases">
        <authorList>
            <person name="Florea S."/>
            <person name="Webb J.S."/>
            <person name="Jaromczyk J."/>
            <person name="Schardl C.L."/>
        </authorList>
    </citation>
    <scope>NUCLEOTIDE SEQUENCE [LARGE SCALE GENOMIC DNA]</scope>
    <source>
        <strain evidence="6">KCTC 42131</strain>
    </source>
</reference>
<feature type="compositionally biased region" description="Acidic residues" evidence="1">
    <location>
        <begin position="779"/>
        <end position="788"/>
    </location>
</feature>
<dbReference type="InterPro" id="IPR036779">
    <property type="entry name" value="LysM_dom_sf"/>
</dbReference>
<evidence type="ECO:0000313" key="5">
    <source>
        <dbReference type="EMBL" id="OFE11467.1"/>
    </source>
</evidence>
<dbReference type="OrthoDB" id="5298707at2"/>
<evidence type="ECO:0000256" key="2">
    <source>
        <dbReference type="SAM" id="Phobius"/>
    </source>
</evidence>
<keyword evidence="2" id="KW-0812">Transmembrane</keyword>
<feature type="compositionally biased region" description="Acidic residues" evidence="1">
    <location>
        <begin position="576"/>
        <end position="590"/>
    </location>
</feature>
<dbReference type="InterPro" id="IPR018392">
    <property type="entry name" value="LysM"/>
</dbReference>
<evidence type="ECO:0000313" key="6">
    <source>
        <dbReference type="Proteomes" id="UP000175669"/>
    </source>
</evidence>
<feature type="compositionally biased region" description="Low complexity" evidence="1">
    <location>
        <begin position="349"/>
        <end position="365"/>
    </location>
</feature>
<dbReference type="InterPro" id="IPR038440">
    <property type="entry name" value="FimV_C_sf"/>
</dbReference>
<feature type="chain" id="PRO_5009211961" description="FimV N-terminal domain-containing protein" evidence="3">
    <location>
        <begin position="23"/>
        <end position="893"/>
    </location>
</feature>
<keyword evidence="2" id="KW-1133">Transmembrane helix</keyword>
<dbReference type="NCBIfam" id="TIGR03504">
    <property type="entry name" value="FimV_Cterm"/>
    <property type="match status" value="1"/>
</dbReference>
<gene>
    <name evidence="5" type="ORF">PHACT_13020</name>
</gene>
<dbReference type="InterPro" id="IPR020012">
    <property type="entry name" value="LysM_FimV"/>
</dbReference>
<feature type="signal peptide" evidence="3">
    <location>
        <begin position="1"/>
        <end position="22"/>
    </location>
</feature>
<dbReference type="CDD" id="cd00118">
    <property type="entry name" value="LysM"/>
    <property type="match status" value="1"/>
</dbReference>
<accession>A0A1E8CGX2</accession>
<feature type="compositionally biased region" description="Acidic residues" evidence="1">
    <location>
        <begin position="155"/>
        <end position="170"/>
    </location>
</feature>
<feature type="compositionally biased region" description="Acidic residues" evidence="1">
    <location>
        <begin position="506"/>
        <end position="517"/>
    </location>
</feature>
<feature type="compositionally biased region" description="Acidic residues" evidence="1">
    <location>
        <begin position="733"/>
        <end position="745"/>
    </location>
</feature>
<feature type="compositionally biased region" description="Polar residues" evidence="1">
    <location>
        <begin position="190"/>
        <end position="211"/>
    </location>
</feature>
<feature type="region of interest" description="Disordered" evidence="1">
    <location>
        <begin position="307"/>
        <end position="365"/>
    </location>
</feature>
<feature type="compositionally biased region" description="Low complexity" evidence="1">
    <location>
        <begin position="713"/>
        <end position="728"/>
    </location>
</feature>
<evidence type="ECO:0000256" key="3">
    <source>
        <dbReference type="SAM" id="SignalP"/>
    </source>
</evidence>
<feature type="compositionally biased region" description="Acidic residues" evidence="1">
    <location>
        <begin position="754"/>
        <end position="770"/>
    </location>
</feature>
<dbReference type="Gene3D" id="3.10.350.10">
    <property type="entry name" value="LysM domain"/>
    <property type="match status" value="1"/>
</dbReference>
<feature type="compositionally biased region" description="Acidic residues" evidence="1">
    <location>
        <begin position="602"/>
        <end position="656"/>
    </location>
</feature>
<feature type="compositionally biased region" description="Low complexity" evidence="1">
    <location>
        <begin position="659"/>
        <end position="677"/>
    </location>
</feature>
<organism evidence="5 6">
    <name type="scientific">Pseudohongiella acticola</name>
    <dbReference type="NCBI Taxonomy" id="1524254"/>
    <lineage>
        <taxon>Bacteria</taxon>
        <taxon>Pseudomonadati</taxon>
        <taxon>Pseudomonadota</taxon>
        <taxon>Gammaproteobacteria</taxon>
        <taxon>Pseudomonadales</taxon>
        <taxon>Pseudohongiellaceae</taxon>
        <taxon>Pseudohongiella</taxon>
    </lineage>
</organism>